<dbReference type="AlphaFoldDB" id="A0A1R4K0C6"/>
<dbReference type="EMBL" id="FUKQ01000040">
    <property type="protein sequence ID" value="SJN37911.1"/>
    <property type="molecule type" value="Genomic_DNA"/>
</dbReference>
<keyword evidence="2" id="KW-1185">Reference proteome</keyword>
<organism evidence="1 2">
    <name type="scientific">Luteococcus japonicus LSP_Lj1</name>
    <dbReference type="NCBI Taxonomy" id="1255658"/>
    <lineage>
        <taxon>Bacteria</taxon>
        <taxon>Bacillati</taxon>
        <taxon>Actinomycetota</taxon>
        <taxon>Actinomycetes</taxon>
        <taxon>Propionibacteriales</taxon>
        <taxon>Propionibacteriaceae</taxon>
        <taxon>Luteococcus</taxon>
    </lineage>
</organism>
<accession>A0A1R4K0C6</accession>
<sequence length="66" mass="7243">MDDLCEGITQSGLRCRRVGNPYCYQHRPPADALNFEAHQARDEDAEDQDALFADAHDAGVHDAGVS</sequence>
<protein>
    <submittedName>
        <fullName evidence="1">Uncharacterized protein</fullName>
    </submittedName>
</protein>
<name>A0A1R4K0C6_9ACTN</name>
<gene>
    <name evidence="1" type="ORF">FM114_10700</name>
</gene>
<dbReference type="OrthoDB" id="666576at2"/>
<dbReference type="Proteomes" id="UP000188342">
    <property type="component" value="Unassembled WGS sequence"/>
</dbReference>
<evidence type="ECO:0000313" key="1">
    <source>
        <dbReference type="EMBL" id="SJN37911.1"/>
    </source>
</evidence>
<proteinExistence type="predicted"/>
<dbReference type="STRING" id="1255658.FM114_10700"/>
<reference evidence="1 2" key="1">
    <citation type="submission" date="2017-02" db="EMBL/GenBank/DDBJ databases">
        <authorList>
            <person name="Peterson S.W."/>
        </authorList>
    </citation>
    <scope>NUCLEOTIDE SEQUENCE [LARGE SCALE GENOMIC DNA]</scope>
    <source>
        <strain evidence="1 2">LSP_Lj1</strain>
    </source>
</reference>
<evidence type="ECO:0000313" key="2">
    <source>
        <dbReference type="Proteomes" id="UP000188342"/>
    </source>
</evidence>
<dbReference type="RefSeq" id="WP_094765148.1">
    <property type="nucleotide sequence ID" value="NZ_FUKQ01000040.1"/>
</dbReference>